<dbReference type="AlphaFoldDB" id="A0A653T7E3"/>
<keyword evidence="3" id="KW-1185">Reference proteome</keyword>
<feature type="domain" description="Phytase-like" evidence="1">
    <location>
        <begin position="69"/>
        <end position="371"/>
    </location>
</feature>
<protein>
    <recommendedName>
        <fullName evidence="1">Phytase-like domain-containing protein</fullName>
    </recommendedName>
</protein>
<dbReference type="Proteomes" id="UP000430202">
    <property type="component" value="Unassembled WGS sequence"/>
</dbReference>
<dbReference type="Pfam" id="PF13449">
    <property type="entry name" value="Phytase-like"/>
    <property type="match status" value="1"/>
</dbReference>
<evidence type="ECO:0000313" key="2">
    <source>
        <dbReference type="EMBL" id="VXB75507.1"/>
    </source>
</evidence>
<accession>A0A653T7E3</accession>
<proteinExistence type="predicted"/>
<dbReference type="PROSITE" id="PS51257">
    <property type="entry name" value="PROKAR_LIPOPROTEIN"/>
    <property type="match status" value="1"/>
</dbReference>
<dbReference type="InterPro" id="IPR027372">
    <property type="entry name" value="Phytase-like_dom"/>
</dbReference>
<evidence type="ECO:0000259" key="1">
    <source>
        <dbReference type="Pfam" id="PF13449"/>
    </source>
</evidence>
<organism evidence="2 3">
    <name type="scientific">Maribacter litoralis</name>
    <dbReference type="NCBI Taxonomy" id="2059726"/>
    <lineage>
        <taxon>Bacteria</taxon>
        <taxon>Pseudomonadati</taxon>
        <taxon>Bacteroidota</taxon>
        <taxon>Flavobacteriia</taxon>
        <taxon>Flavobacteriales</taxon>
        <taxon>Flavobacteriaceae</taxon>
        <taxon>Maribacter</taxon>
    </lineage>
</organism>
<sequence>MLVQPKTLVKMKKNAIKMIGLLLCAIFCSCEFLEEYTGGNIGNDPNQIKEISFIDEFVIADGMLFENTLIGGLSGIDYENGKWYLISDDPTAPIRFYTANIEFNESGFRDVSINGVTELKDKNGNSFSEDTVDPEAIRVAANGTIVWTSEGNINNGIDPFIRFSDQAGNFLSEALVAPKYKFNTNENIGPVHNGTFEGLCKAYGSNGYWVNMELPLKQDGVEPTIEDTESPIRISYLSQNGTFGKEFVYELDPVVRKASETAFTINGVVEILEYSTDQFLFLERSFSTGFTDGGNNVKIYKVDASNATNVRNMDSLEGETYIKATKELLFDFESIRGELTDGIVDNIEGITLGPVLENGNRSLVLVADNNFSAFGPQLNQFILLELIN</sequence>
<name>A0A653T7E3_9FLAO</name>
<gene>
    <name evidence="2" type="ORF">MARI151_30511</name>
</gene>
<dbReference type="EMBL" id="CABWLR010000003">
    <property type="protein sequence ID" value="VXB75507.1"/>
    <property type="molecule type" value="Genomic_DNA"/>
</dbReference>
<evidence type="ECO:0000313" key="3">
    <source>
        <dbReference type="Proteomes" id="UP000430202"/>
    </source>
</evidence>
<reference evidence="2 3" key="1">
    <citation type="submission" date="2019-10" db="EMBL/GenBank/DDBJ databases">
        <authorList>
            <person name="Karimi E."/>
        </authorList>
    </citation>
    <scope>NUCLEOTIDE SEQUENCE [LARGE SCALE GENOMIC DNA]</scope>
    <source>
        <strain evidence="2">Maribacter sp. 151</strain>
    </source>
</reference>